<feature type="domain" description="Acyl-CoA dehydrogenase/oxidase C-terminal" evidence="5">
    <location>
        <begin position="320"/>
        <end position="470"/>
    </location>
</feature>
<name>A0A1I4KQS1_9ACTN</name>
<keyword evidence="9" id="KW-1185">Reference proteome</keyword>
<dbReference type="PANTHER" id="PTHR42707:SF3">
    <property type="entry name" value="ACYL-COA DEHYDROGENASE AIDB-RELATED"/>
    <property type="match status" value="1"/>
</dbReference>
<dbReference type="InterPro" id="IPR052904">
    <property type="entry name" value="Acyl-CoA_dehydrogenase-like"/>
</dbReference>
<dbReference type="Gene3D" id="2.40.110.20">
    <property type="match status" value="1"/>
</dbReference>
<dbReference type="SUPFAM" id="SSF56645">
    <property type="entry name" value="Acyl-CoA dehydrogenase NM domain-like"/>
    <property type="match status" value="1"/>
</dbReference>
<evidence type="ECO:0000313" key="9">
    <source>
        <dbReference type="Proteomes" id="UP000199152"/>
    </source>
</evidence>
<dbReference type="InterPro" id="IPR009100">
    <property type="entry name" value="AcylCoA_DH/oxidase_NM_dom_sf"/>
</dbReference>
<dbReference type="Pfam" id="PF02770">
    <property type="entry name" value="Acyl-CoA_dh_M"/>
    <property type="match status" value="1"/>
</dbReference>
<evidence type="ECO:0000259" key="5">
    <source>
        <dbReference type="Pfam" id="PF00441"/>
    </source>
</evidence>
<dbReference type="Pfam" id="PF00441">
    <property type="entry name" value="Acyl-CoA_dh_1"/>
    <property type="match status" value="1"/>
</dbReference>
<dbReference type="InterPro" id="IPR036250">
    <property type="entry name" value="AcylCo_DH-like_C"/>
</dbReference>
<keyword evidence="3 4" id="KW-0274">FAD</keyword>
<dbReference type="PANTHER" id="PTHR42707">
    <property type="entry name" value="ACYL-COA DEHYDROGENASE"/>
    <property type="match status" value="1"/>
</dbReference>
<evidence type="ECO:0000256" key="3">
    <source>
        <dbReference type="ARBA" id="ARBA00022827"/>
    </source>
</evidence>
<comment type="cofactor">
    <cofactor evidence="4">
        <name>FAD</name>
        <dbReference type="ChEBI" id="CHEBI:57692"/>
    </cofactor>
</comment>
<dbReference type="InterPro" id="IPR009075">
    <property type="entry name" value="AcylCo_DH/oxidase_C"/>
</dbReference>
<evidence type="ECO:0000256" key="1">
    <source>
        <dbReference type="ARBA" id="ARBA00009347"/>
    </source>
</evidence>
<keyword evidence="4" id="KW-0560">Oxidoreductase</keyword>
<keyword evidence="2 4" id="KW-0285">Flavoprotein</keyword>
<organism evidence="8 9">
    <name type="scientific">Geodermatophilus ruber</name>
    <dbReference type="NCBI Taxonomy" id="504800"/>
    <lineage>
        <taxon>Bacteria</taxon>
        <taxon>Bacillati</taxon>
        <taxon>Actinomycetota</taxon>
        <taxon>Actinomycetes</taxon>
        <taxon>Geodermatophilales</taxon>
        <taxon>Geodermatophilaceae</taxon>
        <taxon>Geodermatophilus</taxon>
    </lineage>
</organism>
<dbReference type="Gene3D" id="1.20.140.10">
    <property type="entry name" value="Butyryl-CoA Dehydrogenase, subunit A, domain 3"/>
    <property type="match status" value="1"/>
</dbReference>
<dbReference type="Gene3D" id="6.10.250.600">
    <property type="match status" value="1"/>
</dbReference>
<dbReference type="Proteomes" id="UP000199152">
    <property type="component" value="Unassembled WGS sequence"/>
</dbReference>
<evidence type="ECO:0000313" key="8">
    <source>
        <dbReference type="EMBL" id="SFL81124.1"/>
    </source>
</evidence>
<protein>
    <submittedName>
        <fullName evidence="8">Putative acyl-CoA dehydrogenase</fullName>
    </submittedName>
</protein>
<dbReference type="InterPro" id="IPR041504">
    <property type="entry name" value="AidB_N"/>
</dbReference>
<gene>
    <name evidence="8" type="ORF">SAMN04488085_11889</name>
</gene>
<accession>A0A1I4KQS1</accession>
<dbReference type="InParanoid" id="A0A1I4KQS1"/>
<dbReference type="AlphaFoldDB" id="A0A1I4KQS1"/>
<feature type="domain" description="Acyl-CoA oxidase/dehydrogenase middle" evidence="6">
    <location>
        <begin position="217"/>
        <end position="310"/>
    </location>
</feature>
<dbReference type="InterPro" id="IPR006091">
    <property type="entry name" value="Acyl-CoA_Oxase/DH_mid-dom"/>
</dbReference>
<reference evidence="8 9" key="1">
    <citation type="submission" date="2016-10" db="EMBL/GenBank/DDBJ databases">
        <authorList>
            <person name="de Groot N.N."/>
        </authorList>
    </citation>
    <scope>NUCLEOTIDE SEQUENCE [LARGE SCALE GENOMIC DNA]</scope>
    <source>
        <strain evidence="8 9">DSM 45317</strain>
    </source>
</reference>
<dbReference type="EMBL" id="FOSW01000018">
    <property type="protein sequence ID" value="SFL81124.1"/>
    <property type="molecule type" value="Genomic_DNA"/>
</dbReference>
<dbReference type="FunCoup" id="A0A1I4KQS1">
    <property type="interactions" value="24"/>
</dbReference>
<dbReference type="GO" id="GO:0003995">
    <property type="term" value="F:acyl-CoA dehydrogenase activity"/>
    <property type="evidence" value="ECO:0007669"/>
    <property type="project" value="TreeGrafter"/>
</dbReference>
<comment type="similarity">
    <text evidence="1 4">Belongs to the acyl-CoA dehydrogenase family.</text>
</comment>
<evidence type="ECO:0000259" key="7">
    <source>
        <dbReference type="Pfam" id="PF18158"/>
    </source>
</evidence>
<dbReference type="Pfam" id="PF18158">
    <property type="entry name" value="AidB_N"/>
    <property type="match status" value="1"/>
</dbReference>
<feature type="domain" description="Adaptive response protein AidB N-terminal" evidence="7">
    <location>
        <begin position="47"/>
        <end position="201"/>
    </location>
</feature>
<proteinExistence type="inferred from homology"/>
<evidence type="ECO:0000256" key="2">
    <source>
        <dbReference type="ARBA" id="ARBA00022630"/>
    </source>
</evidence>
<evidence type="ECO:0000259" key="6">
    <source>
        <dbReference type="Pfam" id="PF02770"/>
    </source>
</evidence>
<sequence>MLGFVPSHEGFERALQRPSWCTFHVEPAGGAGESYGAAMSVTHEVTNQAPPLAGHDPIAGDAALAEACVRHADAATLDSLKALGALAGSEQAQEWGRLANENPPRLRTHDRYGHRVDEVEFHPVWHDLMRTAFEHGLAGAPWTSPEPHAHVRRAVGYLGWTQAEMGHACPVTMTYAVVPALRRAPELAARYEPGLTATAYEFGLAAPAGKRGLVAGMGMTEKQGGSDVRANASRAVPQADGSYALTGHKWFTSAPMSDLFLVLAQLDEGVSCFLVPRVLPDGTRNVFRLQRLKDKLGDRSNASSEVEFDRTTGWLVGEPGRGVPTIIEMVNMTRLDCVLGSAATVRAALTQAIHHTRHRRAFGALLADQPLMQNVLADLAVESEAATALAIRLAAAVDAGEQDFLRLAGAAAKFWVCKRTPTVVAEALEVLGGNGYVEESGLPRLYRQAPLNSVWEGSGNVIALDVLRALGRSSASLAAVRAELDLAGGADPRFDAAVNRLTTELADPEALPLRARRIAGLLALCLQGSLLLRFAPPTVADAFCATRLGGDGGAVLGTLPAGTAVTGIVERSSVSAA</sequence>
<evidence type="ECO:0000256" key="4">
    <source>
        <dbReference type="RuleBase" id="RU362125"/>
    </source>
</evidence>
<dbReference type="STRING" id="504800.SAMN04488085_11889"/>
<dbReference type="SUPFAM" id="SSF47203">
    <property type="entry name" value="Acyl-CoA dehydrogenase C-terminal domain-like"/>
    <property type="match status" value="1"/>
</dbReference>